<dbReference type="AlphaFoldDB" id="E5Y394"/>
<dbReference type="Proteomes" id="UP000006034">
    <property type="component" value="Unassembled WGS sequence"/>
</dbReference>
<feature type="compositionally biased region" description="Basic and acidic residues" evidence="1">
    <location>
        <begin position="15"/>
        <end position="24"/>
    </location>
</feature>
<feature type="region of interest" description="Disordered" evidence="1">
    <location>
        <begin position="1"/>
        <end position="24"/>
    </location>
</feature>
<evidence type="ECO:0000313" key="3">
    <source>
        <dbReference type="Proteomes" id="UP000006034"/>
    </source>
</evidence>
<dbReference type="STRING" id="563192.HMPREF0179_00655"/>
<evidence type="ECO:0000256" key="1">
    <source>
        <dbReference type="SAM" id="MobiDB-lite"/>
    </source>
</evidence>
<protein>
    <submittedName>
        <fullName evidence="2">Uncharacterized protein</fullName>
    </submittedName>
</protein>
<proteinExistence type="predicted"/>
<gene>
    <name evidence="2" type="ORF">HMPREF0179_00655</name>
</gene>
<dbReference type="HOGENOM" id="CLU_176073_0_0_7"/>
<organism evidence="2 3">
    <name type="scientific">Bilophila wadsworthia (strain 3_1_6)</name>
    <dbReference type="NCBI Taxonomy" id="563192"/>
    <lineage>
        <taxon>Bacteria</taxon>
        <taxon>Pseudomonadati</taxon>
        <taxon>Thermodesulfobacteriota</taxon>
        <taxon>Desulfovibrionia</taxon>
        <taxon>Desulfovibrionales</taxon>
        <taxon>Desulfovibrionaceae</taxon>
        <taxon>Bilophila</taxon>
    </lineage>
</organism>
<dbReference type="OrthoDB" id="5459320at2"/>
<reference evidence="2 3" key="1">
    <citation type="submission" date="2010-10" db="EMBL/GenBank/DDBJ databases">
        <authorList>
            <consortium name="The Broad Institute Genome Sequencing Platform"/>
            <person name="Ward D."/>
            <person name="Earl A."/>
            <person name="Feldgarden M."/>
            <person name="Young S.K."/>
            <person name="Gargeya S."/>
            <person name="Zeng Q."/>
            <person name="Alvarado L."/>
            <person name="Berlin A."/>
            <person name="Bochicchio J."/>
            <person name="Chapman S.B."/>
            <person name="Chen Z."/>
            <person name="Freedman E."/>
            <person name="Gellesch M."/>
            <person name="Goldberg J."/>
            <person name="Griggs A."/>
            <person name="Gujja S."/>
            <person name="Heilman E."/>
            <person name="Heiman D."/>
            <person name="Howarth C."/>
            <person name="Mehta T."/>
            <person name="Neiman D."/>
            <person name="Pearson M."/>
            <person name="Roberts A."/>
            <person name="Saif S."/>
            <person name="Shea T."/>
            <person name="Shenoy N."/>
            <person name="Sisk P."/>
            <person name="Stolte C."/>
            <person name="Sykes S."/>
            <person name="White J."/>
            <person name="Yandava C."/>
            <person name="Allen-Vercoe E."/>
            <person name="Sibley C."/>
            <person name="Ambrose C.E."/>
            <person name="Strauss J."/>
            <person name="Daigneault M."/>
            <person name="Haas B."/>
            <person name="Nusbaum C."/>
            <person name="Birren B."/>
        </authorList>
    </citation>
    <scope>NUCLEOTIDE SEQUENCE [LARGE SCALE GENOMIC DNA]</scope>
    <source>
        <strain evidence="2 3">3_1_6</strain>
    </source>
</reference>
<comment type="caution">
    <text evidence="2">The sequence shown here is derived from an EMBL/GenBank/DDBJ whole genome shotgun (WGS) entry which is preliminary data.</text>
</comment>
<dbReference type="eggNOG" id="ENOG502ZS4A">
    <property type="taxonomic scope" value="Bacteria"/>
</dbReference>
<keyword evidence="3" id="KW-1185">Reference proteome</keyword>
<evidence type="ECO:0000313" key="2">
    <source>
        <dbReference type="EMBL" id="EFV45529.2"/>
    </source>
</evidence>
<reference evidence="2 3" key="2">
    <citation type="submission" date="2013-04" db="EMBL/GenBank/DDBJ databases">
        <title>The Genome Sequence of Bilophila wadsworthia 3_1_6.</title>
        <authorList>
            <consortium name="The Broad Institute Genomics Platform"/>
            <person name="Earl A."/>
            <person name="Ward D."/>
            <person name="Feldgarden M."/>
            <person name="Gevers D."/>
            <person name="Sibley C."/>
            <person name="Strauss J."/>
            <person name="Allen-Vercoe E."/>
            <person name="Walker B."/>
            <person name="Young S."/>
            <person name="Zeng Q."/>
            <person name="Gargeya S."/>
            <person name="Fitzgerald M."/>
            <person name="Haas B."/>
            <person name="Abouelleil A."/>
            <person name="Allen A.W."/>
            <person name="Alvarado L."/>
            <person name="Arachchi H.M."/>
            <person name="Berlin A.M."/>
            <person name="Chapman S.B."/>
            <person name="Gainer-Dewar J."/>
            <person name="Goldberg J."/>
            <person name="Griggs A."/>
            <person name="Gujja S."/>
            <person name="Hansen M."/>
            <person name="Howarth C."/>
            <person name="Imamovic A."/>
            <person name="Ireland A."/>
            <person name="Larimer J."/>
            <person name="McCowan C."/>
            <person name="Murphy C."/>
            <person name="Pearson M."/>
            <person name="Poon T.W."/>
            <person name="Priest M."/>
            <person name="Roberts A."/>
            <person name="Saif S."/>
            <person name="Shea T."/>
            <person name="Sisk P."/>
            <person name="Sykes S."/>
            <person name="Wortman J."/>
            <person name="Nusbaum C."/>
            <person name="Birren B."/>
        </authorList>
    </citation>
    <scope>NUCLEOTIDE SEQUENCE [LARGE SCALE GENOMIC DNA]</scope>
    <source>
        <strain evidence="2 3">3_1_6</strain>
    </source>
</reference>
<accession>E5Y394</accession>
<dbReference type="EMBL" id="ADCP02000001">
    <property type="protein sequence ID" value="EFV45529.2"/>
    <property type="molecule type" value="Genomic_DNA"/>
</dbReference>
<sequence length="106" mass="11898">MPNAGEVGRQSSGFLREKALRSEEKDSGMKYLIMEDFAGQPVSFVFPRRVDHGDMREQLPYGRVLGAGYVELRDGAFRCHGGYAELDIVARPEDEAILMEAFQKAE</sequence>
<name>E5Y394_BILW3</name>